<evidence type="ECO:0000313" key="2">
    <source>
        <dbReference type="Proteomes" id="UP000019364"/>
    </source>
</evidence>
<evidence type="ECO:0000313" key="1">
    <source>
        <dbReference type="EMBL" id="GAF10860.1"/>
    </source>
</evidence>
<dbReference type="SUPFAM" id="SSF54452">
    <property type="entry name" value="MHC antigen-recognition domain"/>
    <property type="match status" value="1"/>
</dbReference>
<sequence>MKFHGQGERLVSVIVDSNLHKLKDSDGNKTVVKTKIVDNIVTIEHCQEITQKLKEHYKIEPKILDIYVDIYSKTEGNEVADFPEELLLDKKVLYDVGLNRLRIWQDGIFVYENINGDICSDPVALDKKYYPFVPVYKIFAKSELEI</sequence>
<dbReference type="STRING" id="1236976.JCM16418_5087"/>
<proteinExistence type="predicted"/>
<reference evidence="1 2" key="1">
    <citation type="journal article" date="2014" name="Genome Announc.">
        <title>Draft Genome Sequence of Paenibacillus pini JCM 16418T, Isolated from the Rhizosphere of Pine Tree.</title>
        <authorList>
            <person name="Yuki M."/>
            <person name="Oshima K."/>
            <person name="Suda W."/>
            <person name="Oshida Y."/>
            <person name="Kitamura K."/>
            <person name="Iida Y."/>
            <person name="Hattori M."/>
            <person name="Ohkuma M."/>
        </authorList>
    </citation>
    <scope>NUCLEOTIDE SEQUENCE [LARGE SCALE GENOMIC DNA]</scope>
    <source>
        <strain evidence="1 2">JCM 16418</strain>
    </source>
</reference>
<dbReference type="EMBL" id="BAVZ01000042">
    <property type="protein sequence ID" value="GAF10860.1"/>
    <property type="molecule type" value="Genomic_DNA"/>
</dbReference>
<dbReference type="Proteomes" id="UP000019364">
    <property type="component" value="Unassembled WGS sequence"/>
</dbReference>
<gene>
    <name evidence="1" type="ORF">JCM16418_5087</name>
</gene>
<keyword evidence="2" id="KW-1185">Reference proteome</keyword>
<comment type="caution">
    <text evidence="1">The sequence shown here is derived from an EMBL/GenBank/DDBJ whole genome shotgun (WGS) entry which is preliminary data.</text>
</comment>
<dbReference type="InterPro" id="IPR011162">
    <property type="entry name" value="MHC_I/II-like_Ag-recog"/>
</dbReference>
<dbReference type="OrthoDB" id="9990026at2"/>
<organism evidence="1 2">
    <name type="scientific">Paenibacillus pini JCM 16418</name>
    <dbReference type="NCBI Taxonomy" id="1236976"/>
    <lineage>
        <taxon>Bacteria</taxon>
        <taxon>Bacillati</taxon>
        <taxon>Bacillota</taxon>
        <taxon>Bacilli</taxon>
        <taxon>Bacillales</taxon>
        <taxon>Paenibacillaceae</taxon>
        <taxon>Paenibacillus</taxon>
    </lineage>
</organism>
<accession>W7YIY2</accession>
<dbReference type="RefSeq" id="WP_036653690.1">
    <property type="nucleotide sequence ID" value="NZ_BAVZ01000042.1"/>
</dbReference>
<name>W7YIY2_9BACL</name>
<dbReference type="AlphaFoldDB" id="W7YIY2"/>
<protein>
    <submittedName>
        <fullName evidence="1">Uncharacterized protein</fullName>
    </submittedName>
</protein>